<name>A0A4Y1QYL4_PRUDU</name>
<sequence>MVECKPCSTPAKPHQQFLKDEGVSLQDPTTCRSLVGALQYLTFIRPDITYAVNSVCQFMTVPTYVHFGAVKHILQYLKGTSHYGITYTSSDMQLLVYSDSDCAGDPNTRQSTTGYLVYPGNNPISWQSKKQTSVSRSSTEVEDKGLAHSAFEVSWIQHILKDMHFFLAAPPLLHSDNLSALALSSNPVLHIPGSNI</sequence>
<proteinExistence type="predicted"/>
<dbReference type="InterPro" id="IPR043502">
    <property type="entry name" value="DNA/RNA_pol_sf"/>
</dbReference>
<dbReference type="CDD" id="cd09272">
    <property type="entry name" value="RNase_HI_RT_Ty1"/>
    <property type="match status" value="1"/>
</dbReference>
<dbReference type="PANTHER" id="PTHR11439:SF455">
    <property type="entry name" value="RLK (RECEPTOR-LIKE PROTEIN KINASE) 8, PUTATIVE-RELATED"/>
    <property type="match status" value="1"/>
</dbReference>
<dbReference type="PANTHER" id="PTHR11439">
    <property type="entry name" value="GAG-POL-RELATED RETROTRANSPOSON"/>
    <property type="match status" value="1"/>
</dbReference>
<reference evidence="1" key="1">
    <citation type="journal article" date="2019" name="Science">
        <title>Mutation of a bHLH transcription factor allowed almond domestication.</title>
        <authorList>
            <person name="Sanchez-Perez R."/>
            <person name="Pavan S."/>
            <person name="Mazzeo R."/>
            <person name="Moldovan C."/>
            <person name="Aiese Cigliano R."/>
            <person name="Del Cueto J."/>
            <person name="Ricciardi F."/>
            <person name="Lotti C."/>
            <person name="Ricciardi L."/>
            <person name="Dicenta F."/>
            <person name="Lopez-Marques R.L."/>
            <person name="Lindberg Moller B."/>
        </authorList>
    </citation>
    <scope>NUCLEOTIDE SEQUENCE</scope>
</reference>
<dbReference type="AlphaFoldDB" id="A0A4Y1QYL4"/>
<dbReference type="SUPFAM" id="SSF56672">
    <property type="entry name" value="DNA/RNA polymerases"/>
    <property type="match status" value="1"/>
</dbReference>
<dbReference type="EMBL" id="AP019298">
    <property type="protein sequence ID" value="BBG96953.1"/>
    <property type="molecule type" value="Genomic_DNA"/>
</dbReference>
<protein>
    <submittedName>
        <fullName evidence="1">Transposable element protein</fullName>
    </submittedName>
</protein>
<gene>
    <name evidence="1" type="ORF">Prudu_005924</name>
</gene>
<organism evidence="1">
    <name type="scientific">Prunus dulcis</name>
    <name type="common">Almond</name>
    <name type="synonym">Amygdalus dulcis</name>
    <dbReference type="NCBI Taxonomy" id="3755"/>
    <lineage>
        <taxon>Eukaryota</taxon>
        <taxon>Viridiplantae</taxon>
        <taxon>Streptophyta</taxon>
        <taxon>Embryophyta</taxon>
        <taxon>Tracheophyta</taxon>
        <taxon>Spermatophyta</taxon>
        <taxon>Magnoliopsida</taxon>
        <taxon>eudicotyledons</taxon>
        <taxon>Gunneridae</taxon>
        <taxon>Pentapetalae</taxon>
        <taxon>rosids</taxon>
        <taxon>fabids</taxon>
        <taxon>Rosales</taxon>
        <taxon>Rosaceae</taxon>
        <taxon>Amygdaloideae</taxon>
        <taxon>Amygdaleae</taxon>
        <taxon>Prunus</taxon>
    </lineage>
</organism>
<accession>A0A4Y1QYL4</accession>
<evidence type="ECO:0000313" key="1">
    <source>
        <dbReference type="EMBL" id="BBG96953.1"/>
    </source>
</evidence>